<comment type="pathway">
    <text evidence="1">Amino-acid biosynthesis; L-asparagine biosynthesis; L-asparagine from L-aspartate (L-Gln route): step 1/1.</text>
</comment>
<dbReference type="Gene3D" id="3.60.20.10">
    <property type="entry name" value="Glutamine Phosphoribosylpyrophosphate, subunit 1, domain 1"/>
    <property type="match status" value="1"/>
</dbReference>
<keyword evidence="4 9" id="KW-0547">Nucleotide-binding</keyword>
<dbReference type="PROSITE" id="PS51278">
    <property type="entry name" value="GATASE_TYPE_2"/>
    <property type="match status" value="1"/>
</dbReference>
<dbReference type="InterPro" id="IPR001962">
    <property type="entry name" value="Asn_synthase"/>
</dbReference>
<evidence type="ECO:0000256" key="4">
    <source>
        <dbReference type="ARBA" id="ARBA00022741"/>
    </source>
</evidence>
<dbReference type="NCBIfam" id="TIGR01536">
    <property type="entry name" value="asn_synth_AEB"/>
    <property type="match status" value="1"/>
</dbReference>
<name>A0A5C7AUK9_9FLAO</name>
<dbReference type="GO" id="GO:0005524">
    <property type="term" value="F:ATP binding"/>
    <property type="evidence" value="ECO:0007669"/>
    <property type="project" value="UniProtKB-KW"/>
</dbReference>
<evidence type="ECO:0000256" key="3">
    <source>
        <dbReference type="ARBA" id="ARBA00012737"/>
    </source>
</evidence>
<dbReference type="PANTHER" id="PTHR43284:SF1">
    <property type="entry name" value="ASPARAGINE SYNTHETASE"/>
    <property type="match status" value="1"/>
</dbReference>
<dbReference type="CDD" id="cd01991">
    <property type="entry name" value="Asn_synthase_B_C"/>
    <property type="match status" value="1"/>
</dbReference>
<dbReference type="Pfam" id="PF00733">
    <property type="entry name" value="Asn_synthase"/>
    <property type="match status" value="1"/>
</dbReference>
<feature type="domain" description="Glutamine amidotransferase type-2" evidence="10">
    <location>
        <begin position="2"/>
        <end position="210"/>
    </location>
</feature>
<dbReference type="GO" id="GO:0004066">
    <property type="term" value="F:asparagine synthase (glutamine-hydrolyzing) activity"/>
    <property type="evidence" value="ECO:0007669"/>
    <property type="project" value="UniProtKB-EC"/>
</dbReference>
<organism evidence="11 12">
    <name type="scientific">Seonamhaeicola algicola</name>
    <dbReference type="NCBI Taxonomy" id="1719036"/>
    <lineage>
        <taxon>Bacteria</taxon>
        <taxon>Pseudomonadati</taxon>
        <taxon>Bacteroidota</taxon>
        <taxon>Flavobacteriia</taxon>
        <taxon>Flavobacteriales</taxon>
        <taxon>Flavobacteriaceae</taxon>
    </lineage>
</organism>
<keyword evidence="8" id="KW-0028">Amino-acid biosynthesis</keyword>
<keyword evidence="8" id="KW-0061">Asparagine biosynthesis</keyword>
<proteinExistence type="inferred from homology"/>
<dbReference type="Gene3D" id="3.40.50.620">
    <property type="entry name" value="HUPs"/>
    <property type="match status" value="1"/>
</dbReference>
<gene>
    <name evidence="11" type="primary">asnB</name>
    <name evidence="11" type="ORF">FUA26_08165</name>
</gene>
<dbReference type="Proteomes" id="UP000321790">
    <property type="component" value="Unassembled WGS sequence"/>
</dbReference>
<dbReference type="RefSeq" id="WP_147134164.1">
    <property type="nucleotide sequence ID" value="NZ_VOSC01000019.1"/>
</dbReference>
<dbReference type="InterPro" id="IPR033738">
    <property type="entry name" value="AsnB_N"/>
</dbReference>
<dbReference type="GO" id="GO:0006529">
    <property type="term" value="P:asparagine biosynthetic process"/>
    <property type="evidence" value="ECO:0007669"/>
    <property type="project" value="UniProtKB-KW"/>
</dbReference>
<sequence length="569" mass="65543">MCGVVGVIGEDHHQYRIDDMLRSQHHRGPDFTGTYFDSGFAALGHNRLSIIDLTSNANQPFQDTSGRFTIVFNGEIYNYLELKDRLKDDYNFQTSSDTEVLLAVFIKYGKACLSMLNGMFAFAIWDSLKKELFAARDRFGIKPFYYIKYNKTLIFSSEIKAIHEAGIKKNPNEQVWSGYFVNGSYGLPNETFWEGIHQLPAGHFLEYAHGILKIEQWYDFVKAVHHQPKIKDYQEAKAVYLKLLIDSVNLRFRADVPIGFNVSGGLDSSALLALANISQPDISKIQAFTFYTNNKNYDELPWVEQIIAAYKNPLNKVLLQPHEVTSLSKEISDIQDEPFGGIPTLAYSKLFASASNKGIKVLLDGQGMDEQLAGYDYYRNTSGSNIQGVKKSPFRANMLHESFVELSKCNTYPKPFNSSVKNLQYRDLFYTKIPRALRFNDRVSMAYSTELRVPFLDYRLVEFAFSLPKEFKLKNNQGKQLLRDVISKYVDSNVTYTPKRPLQTPQREWLGDDLKEFVQEHINSIKSSEYKHWFNEKELDLEWSRYLSGDNQSSFHIWQLVNFSLLMVS</sequence>
<dbReference type="InterPro" id="IPR017932">
    <property type="entry name" value="GATase_2_dom"/>
</dbReference>
<dbReference type="AlphaFoldDB" id="A0A5C7AUK9"/>
<evidence type="ECO:0000256" key="7">
    <source>
        <dbReference type="ARBA" id="ARBA00048741"/>
    </source>
</evidence>
<dbReference type="PIRSF" id="PIRSF001589">
    <property type="entry name" value="Asn_synthetase_glu-h"/>
    <property type="match status" value="1"/>
</dbReference>
<dbReference type="InterPro" id="IPR029055">
    <property type="entry name" value="Ntn_hydrolases_N"/>
</dbReference>
<evidence type="ECO:0000256" key="2">
    <source>
        <dbReference type="ARBA" id="ARBA00005752"/>
    </source>
</evidence>
<dbReference type="InterPro" id="IPR014729">
    <property type="entry name" value="Rossmann-like_a/b/a_fold"/>
</dbReference>
<comment type="caution">
    <text evidence="11">The sequence shown here is derived from an EMBL/GenBank/DDBJ whole genome shotgun (WGS) entry which is preliminary data.</text>
</comment>
<dbReference type="GO" id="GO:0005829">
    <property type="term" value="C:cytosol"/>
    <property type="evidence" value="ECO:0007669"/>
    <property type="project" value="TreeGrafter"/>
</dbReference>
<dbReference type="InterPro" id="IPR006426">
    <property type="entry name" value="Asn_synth_AEB"/>
</dbReference>
<evidence type="ECO:0000256" key="1">
    <source>
        <dbReference type="ARBA" id="ARBA00005187"/>
    </source>
</evidence>
<evidence type="ECO:0000256" key="8">
    <source>
        <dbReference type="PIRSR" id="PIRSR001589-1"/>
    </source>
</evidence>
<keyword evidence="11" id="KW-0436">Ligase</keyword>
<evidence type="ECO:0000256" key="9">
    <source>
        <dbReference type="PIRSR" id="PIRSR001589-2"/>
    </source>
</evidence>
<evidence type="ECO:0000259" key="10">
    <source>
        <dbReference type="PROSITE" id="PS51278"/>
    </source>
</evidence>
<evidence type="ECO:0000313" key="11">
    <source>
        <dbReference type="EMBL" id="TXE12027.1"/>
    </source>
</evidence>
<evidence type="ECO:0000256" key="6">
    <source>
        <dbReference type="ARBA" id="ARBA00022962"/>
    </source>
</evidence>
<dbReference type="EC" id="6.3.5.4" evidence="3"/>
<reference evidence="12" key="1">
    <citation type="submission" date="2019-08" db="EMBL/GenBank/DDBJ databases">
        <title>Seonamhaeicola sediminis sp. nov., isolated from marine sediment.</title>
        <authorList>
            <person name="Cao W.R."/>
        </authorList>
    </citation>
    <scope>NUCLEOTIDE SEQUENCE [LARGE SCALE GENOMIC DNA]</scope>
    <source>
        <strain evidence="12">Gy8</strain>
    </source>
</reference>
<dbReference type="InterPro" id="IPR051786">
    <property type="entry name" value="ASN_synthetase/amidase"/>
</dbReference>
<evidence type="ECO:0000256" key="5">
    <source>
        <dbReference type="ARBA" id="ARBA00022840"/>
    </source>
</evidence>
<protein>
    <recommendedName>
        <fullName evidence="3">asparagine synthase (glutamine-hydrolyzing)</fullName>
        <ecNumber evidence="3">6.3.5.4</ecNumber>
    </recommendedName>
</protein>
<dbReference type="Pfam" id="PF13537">
    <property type="entry name" value="GATase_7"/>
    <property type="match status" value="1"/>
</dbReference>
<dbReference type="PANTHER" id="PTHR43284">
    <property type="entry name" value="ASPARAGINE SYNTHETASE (GLUTAMINE-HYDROLYZING)"/>
    <property type="match status" value="1"/>
</dbReference>
<feature type="binding site" evidence="9">
    <location>
        <position position="97"/>
    </location>
    <ligand>
        <name>L-glutamine</name>
        <dbReference type="ChEBI" id="CHEBI:58359"/>
    </ligand>
</feature>
<dbReference type="SUPFAM" id="SSF52402">
    <property type="entry name" value="Adenine nucleotide alpha hydrolases-like"/>
    <property type="match status" value="1"/>
</dbReference>
<dbReference type="OrthoDB" id="9763290at2"/>
<feature type="active site" description="For GATase activity" evidence="8">
    <location>
        <position position="2"/>
    </location>
</feature>
<dbReference type="EMBL" id="VOSC01000019">
    <property type="protein sequence ID" value="TXE12027.1"/>
    <property type="molecule type" value="Genomic_DNA"/>
</dbReference>
<keyword evidence="6 8" id="KW-0315">Glutamine amidotransferase</keyword>
<dbReference type="SUPFAM" id="SSF56235">
    <property type="entry name" value="N-terminal nucleophile aminohydrolases (Ntn hydrolases)"/>
    <property type="match status" value="1"/>
</dbReference>
<keyword evidence="5 9" id="KW-0067">ATP-binding</keyword>
<evidence type="ECO:0000313" key="12">
    <source>
        <dbReference type="Proteomes" id="UP000321790"/>
    </source>
</evidence>
<keyword evidence="12" id="KW-1185">Reference proteome</keyword>
<comment type="catalytic activity">
    <reaction evidence="7">
        <text>L-aspartate + L-glutamine + ATP + H2O = L-asparagine + L-glutamate + AMP + diphosphate + H(+)</text>
        <dbReference type="Rhea" id="RHEA:12228"/>
        <dbReference type="ChEBI" id="CHEBI:15377"/>
        <dbReference type="ChEBI" id="CHEBI:15378"/>
        <dbReference type="ChEBI" id="CHEBI:29985"/>
        <dbReference type="ChEBI" id="CHEBI:29991"/>
        <dbReference type="ChEBI" id="CHEBI:30616"/>
        <dbReference type="ChEBI" id="CHEBI:33019"/>
        <dbReference type="ChEBI" id="CHEBI:58048"/>
        <dbReference type="ChEBI" id="CHEBI:58359"/>
        <dbReference type="ChEBI" id="CHEBI:456215"/>
        <dbReference type="EC" id="6.3.5.4"/>
    </reaction>
</comment>
<dbReference type="CDD" id="cd00712">
    <property type="entry name" value="AsnB"/>
    <property type="match status" value="1"/>
</dbReference>
<comment type="similarity">
    <text evidence="2">Belongs to the asparagine synthetase family.</text>
</comment>
<accession>A0A5C7AUK9</accession>